<reference evidence="3" key="1">
    <citation type="submission" date="2022-11" db="UniProtKB">
        <authorList>
            <consortium name="WormBaseParasite"/>
        </authorList>
    </citation>
    <scope>IDENTIFICATION</scope>
</reference>
<keyword evidence="1" id="KW-0472">Membrane</keyword>
<sequence length="149" mass="17137">IAVLRKVRFAILRIAVLSLAILSFAVVHFAVLDTRRRIKQSLRRRVRRRRYVIAVGLRGRGDVLTGAAARRAVIVIIIIGGGGRLCSGDVVNGRLRRDRRRHCGYDGVVTRAFFTGKKDFRNHRILLNYQTHFAIKSSKFYGVKRRHFR</sequence>
<proteinExistence type="predicted"/>
<evidence type="ECO:0000256" key="1">
    <source>
        <dbReference type="SAM" id="Phobius"/>
    </source>
</evidence>
<dbReference type="AlphaFoldDB" id="A0A915KWP7"/>
<dbReference type="Proteomes" id="UP000887565">
    <property type="component" value="Unplaced"/>
</dbReference>
<accession>A0A915KWP7</accession>
<organism evidence="2 3">
    <name type="scientific">Romanomermis culicivorax</name>
    <name type="common">Nematode worm</name>
    <dbReference type="NCBI Taxonomy" id="13658"/>
    <lineage>
        <taxon>Eukaryota</taxon>
        <taxon>Metazoa</taxon>
        <taxon>Ecdysozoa</taxon>
        <taxon>Nematoda</taxon>
        <taxon>Enoplea</taxon>
        <taxon>Dorylaimia</taxon>
        <taxon>Mermithida</taxon>
        <taxon>Mermithoidea</taxon>
        <taxon>Mermithidae</taxon>
        <taxon>Romanomermis</taxon>
    </lineage>
</organism>
<evidence type="ECO:0000313" key="3">
    <source>
        <dbReference type="WBParaSite" id="nRc.2.0.1.t42584-RA"/>
    </source>
</evidence>
<feature type="transmembrane region" description="Helical" evidence="1">
    <location>
        <begin position="12"/>
        <end position="32"/>
    </location>
</feature>
<keyword evidence="2" id="KW-1185">Reference proteome</keyword>
<dbReference type="WBParaSite" id="nRc.2.0.1.t42584-RA">
    <property type="protein sequence ID" value="nRc.2.0.1.t42584-RA"/>
    <property type="gene ID" value="nRc.2.0.1.g42584"/>
</dbReference>
<keyword evidence="1" id="KW-1133">Transmembrane helix</keyword>
<evidence type="ECO:0000313" key="2">
    <source>
        <dbReference type="Proteomes" id="UP000887565"/>
    </source>
</evidence>
<keyword evidence="1" id="KW-0812">Transmembrane</keyword>
<protein>
    <submittedName>
        <fullName evidence="3">Uncharacterized protein</fullName>
    </submittedName>
</protein>
<name>A0A915KWP7_ROMCU</name>